<comment type="caution">
    <text evidence="2">The sequence shown here is derived from an EMBL/GenBank/DDBJ whole genome shotgun (WGS) entry which is preliminary data.</text>
</comment>
<feature type="transmembrane region" description="Helical" evidence="1">
    <location>
        <begin position="77"/>
        <end position="95"/>
    </location>
</feature>
<keyword evidence="1" id="KW-0812">Transmembrane</keyword>
<protein>
    <submittedName>
        <fullName evidence="2">Uncharacterized protein</fullName>
    </submittedName>
</protein>
<keyword evidence="3" id="KW-1185">Reference proteome</keyword>
<accession>A0A5N5EGS5</accession>
<sequence>METRQDAVTGTIGCAAAVLGTLAGIAAWLPYGRKGLFGAFEGETNPAVLWLGLPVMALGGATATLAVLAVVRGHRRLAAGLAAATAALAAFGYAFDVLAAPQALQDCGSPC</sequence>
<dbReference type="AlphaFoldDB" id="A0A5N5EGS5"/>
<keyword evidence="1" id="KW-0472">Membrane</keyword>
<dbReference type="RefSeq" id="WP_151512064.1">
    <property type="nucleotide sequence ID" value="NZ_VYUA01000023.1"/>
</dbReference>
<proteinExistence type="predicted"/>
<name>A0A5N5EGS5_9ACTN</name>
<feature type="transmembrane region" description="Helical" evidence="1">
    <location>
        <begin position="7"/>
        <end position="29"/>
    </location>
</feature>
<gene>
    <name evidence="2" type="ORF">F5983_23425</name>
</gene>
<reference evidence="2 3" key="1">
    <citation type="submission" date="2019-09" db="EMBL/GenBank/DDBJ databases">
        <authorList>
            <person name="Liu P."/>
        </authorList>
    </citation>
    <scope>NUCLEOTIDE SEQUENCE [LARGE SCALE GENOMIC DNA]</scope>
    <source>
        <strain evidence="2 3">TRM68085</strain>
    </source>
</reference>
<evidence type="ECO:0000256" key="1">
    <source>
        <dbReference type="SAM" id="Phobius"/>
    </source>
</evidence>
<evidence type="ECO:0000313" key="2">
    <source>
        <dbReference type="EMBL" id="KAB2590088.1"/>
    </source>
</evidence>
<dbReference type="Proteomes" id="UP000326907">
    <property type="component" value="Unassembled WGS sequence"/>
</dbReference>
<dbReference type="EMBL" id="VYUA01000023">
    <property type="protein sequence ID" value="KAB2590088.1"/>
    <property type="molecule type" value="Genomic_DNA"/>
</dbReference>
<organism evidence="2 3">
    <name type="scientific">Streptomyces arboris</name>
    <dbReference type="NCBI Taxonomy" id="2600619"/>
    <lineage>
        <taxon>Bacteria</taxon>
        <taxon>Bacillati</taxon>
        <taxon>Actinomycetota</taxon>
        <taxon>Actinomycetes</taxon>
        <taxon>Kitasatosporales</taxon>
        <taxon>Streptomycetaceae</taxon>
        <taxon>Streptomyces</taxon>
    </lineage>
</organism>
<evidence type="ECO:0000313" key="3">
    <source>
        <dbReference type="Proteomes" id="UP000326907"/>
    </source>
</evidence>
<keyword evidence="1" id="KW-1133">Transmembrane helix</keyword>
<feature type="transmembrane region" description="Helical" evidence="1">
    <location>
        <begin position="49"/>
        <end position="70"/>
    </location>
</feature>